<dbReference type="Proteomes" id="UP000295106">
    <property type="component" value="Unassembled WGS sequence"/>
</dbReference>
<dbReference type="AlphaFoldDB" id="A0A4R2MCW0"/>
<dbReference type="GO" id="GO:0022857">
    <property type="term" value="F:transmembrane transporter activity"/>
    <property type="evidence" value="ECO:0007669"/>
    <property type="project" value="InterPro"/>
</dbReference>
<keyword evidence="3 7" id="KW-0812">Transmembrane</keyword>
<dbReference type="EMBL" id="SLXD01000005">
    <property type="protein sequence ID" value="TCP02975.1"/>
    <property type="molecule type" value="Genomic_DNA"/>
</dbReference>
<feature type="transmembrane region" description="Helical" evidence="7">
    <location>
        <begin position="292"/>
        <end position="310"/>
    </location>
</feature>
<keyword evidence="5 7" id="KW-0472">Membrane</keyword>
<name>A0A4R2MCW0_RUBGE</name>
<dbReference type="RefSeq" id="WP_132646592.1">
    <property type="nucleotide sequence ID" value="NZ_CP181386.1"/>
</dbReference>
<comment type="caution">
    <text evidence="8">The sequence shown here is derived from an EMBL/GenBank/DDBJ whole genome shotgun (WGS) entry which is preliminary data.</text>
</comment>
<feature type="transmembrane region" description="Helical" evidence="7">
    <location>
        <begin position="170"/>
        <end position="189"/>
    </location>
</feature>
<feature type="transmembrane region" description="Helical" evidence="7">
    <location>
        <begin position="380"/>
        <end position="399"/>
    </location>
</feature>
<protein>
    <submittedName>
        <fullName evidence="8">MFS transporter</fullName>
    </submittedName>
</protein>
<keyword evidence="2" id="KW-0813">Transport</keyword>
<evidence type="ECO:0000256" key="4">
    <source>
        <dbReference type="ARBA" id="ARBA00022989"/>
    </source>
</evidence>
<dbReference type="InterPro" id="IPR004752">
    <property type="entry name" value="AmpG_permease/AT-1"/>
</dbReference>
<feature type="transmembrane region" description="Helical" evidence="7">
    <location>
        <begin position="256"/>
        <end position="280"/>
    </location>
</feature>
<feature type="region of interest" description="Disordered" evidence="6">
    <location>
        <begin position="408"/>
        <end position="431"/>
    </location>
</feature>
<feature type="transmembrane region" description="Helical" evidence="7">
    <location>
        <begin position="352"/>
        <end position="374"/>
    </location>
</feature>
<feature type="transmembrane region" description="Helical" evidence="7">
    <location>
        <begin position="217"/>
        <end position="244"/>
    </location>
</feature>
<feature type="transmembrane region" description="Helical" evidence="7">
    <location>
        <begin position="316"/>
        <end position="340"/>
    </location>
</feature>
<feature type="transmembrane region" description="Helical" evidence="7">
    <location>
        <begin position="46"/>
        <end position="66"/>
    </location>
</feature>
<dbReference type="PANTHER" id="PTHR12778:SF10">
    <property type="entry name" value="MAJOR FACILITATOR SUPERFAMILY DOMAIN-CONTAINING PROTEIN 3"/>
    <property type="match status" value="1"/>
</dbReference>
<evidence type="ECO:0000313" key="8">
    <source>
        <dbReference type="EMBL" id="TCP02975.1"/>
    </source>
</evidence>
<dbReference type="Gene3D" id="1.20.1250.20">
    <property type="entry name" value="MFS general substrate transporter like domains"/>
    <property type="match status" value="1"/>
</dbReference>
<reference evidence="8 9" key="1">
    <citation type="submission" date="2019-03" db="EMBL/GenBank/DDBJ databases">
        <title>Genomic Encyclopedia of Type Strains, Phase IV (KMG-IV): sequencing the most valuable type-strain genomes for metagenomic binning, comparative biology and taxonomic classification.</title>
        <authorList>
            <person name="Goeker M."/>
        </authorList>
    </citation>
    <scope>NUCLEOTIDE SEQUENCE [LARGE SCALE GENOMIC DNA]</scope>
    <source>
        <strain evidence="8 9">DSM 1709</strain>
    </source>
</reference>
<accession>A0A4R2MCW0</accession>
<proteinExistence type="predicted"/>
<evidence type="ECO:0000256" key="1">
    <source>
        <dbReference type="ARBA" id="ARBA00004141"/>
    </source>
</evidence>
<evidence type="ECO:0000313" key="9">
    <source>
        <dbReference type="Proteomes" id="UP000295106"/>
    </source>
</evidence>
<dbReference type="Pfam" id="PF07690">
    <property type="entry name" value="MFS_1"/>
    <property type="match status" value="1"/>
</dbReference>
<evidence type="ECO:0000256" key="3">
    <source>
        <dbReference type="ARBA" id="ARBA00022692"/>
    </source>
</evidence>
<keyword evidence="4 7" id="KW-1133">Transmembrane helix</keyword>
<evidence type="ECO:0000256" key="6">
    <source>
        <dbReference type="SAM" id="MobiDB-lite"/>
    </source>
</evidence>
<dbReference type="OrthoDB" id="6103975at2"/>
<dbReference type="SUPFAM" id="SSF103473">
    <property type="entry name" value="MFS general substrate transporter"/>
    <property type="match status" value="1"/>
</dbReference>
<dbReference type="GeneID" id="99684592"/>
<organism evidence="8 9">
    <name type="scientific">Rubrivivax gelatinosus</name>
    <name type="common">Rhodocyclus gelatinosus</name>
    <name type="synonym">Rhodopseudomonas gelatinosa</name>
    <dbReference type="NCBI Taxonomy" id="28068"/>
    <lineage>
        <taxon>Bacteria</taxon>
        <taxon>Pseudomonadati</taxon>
        <taxon>Pseudomonadota</taxon>
        <taxon>Betaproteobacteria</taxon>
        <taxon>Burkholderiales</taxon>
        <taxon>Sphaerotilaceae</taxon>
        <taxon>Rubrivivax</taxon>
    </lineage>
</organism>
<feature type="transmembrane region" description="Helical" evidence="7">
    <location>
        <begin position="143"/>
        <end position="164"/>
    </location>
</feature>
<dbReference type="GO" id="GO:0016020">
    <property type="term" value="C:membrane"/>
    <property type="evidence" value="ECO:0007669"/>
    <property type="project" value="UniProtKB-SubCell"/>
</dbReference>
<evidence type="ECO:0000256" key="2">
    <source>
        <dbReference type="ARBA" id="ARBA00022448"/>
    </source>
</evidence>
<sequence length="431" mass="45734">MSERVRLLGLQALFGWLNLALTAPSVYLWLGLPLLMRQHGWSGVEIGLFQLAGLPTVCKFLLARPLEHGRQPSLRYRQWALALCLLLAGNLLLLGWSDLLGSPWRLFALAFSAAWLATWADVPVNALAIRCLPADQRLRAGSLRSAALSLGAIVGGGLMLMLQLRWGWRAPFLVLAGMLLAGAVLLLPLRSSAASETERRRAPGPGHKSLRRDLHGFIARPGALTWSALLLLYFPFVGTAWFYLKPLMLDQGFEPGQVAGLAGVGGGTVAAVSSLAAAALARRIGLRRAVPAGAWLGFAALAALALATSRHSPGPLIVAAAAGLAAAMGYIAALAFALTMHFSRQDLAAADYGLQSSLFALGRLAVPVLGGLLLDRTGHVGLLLVLAALMFAVGVLCSWRANDLPPRLDRAARGQTTPRGRVPARPTPRRA</sequence>
<dbReference type="InterPro" id="IPR036259">
    <property type="entry name" value="MFS_trans_sf"/>
</dbReference>
<gene>
    <name evidence="8" type="ORF">EV684_105141</name>
</gene>
<feature type="transmembrane region" description="Helical" evidence="7">
    <location>
        <begin position="103"/>
        <end position="122"/>
    </location>
</feature>
<feature type="transmembrane region" description="Helical" evidence="7">
    <location>
        <begin position="78"/>
        <end position="97"/>
    </location>
</feature>
<dbReference type="PANTHER" id="PTHR12778">
    <property type="entry name" value="SOLUTE CARRIER FAMILY 33 ACETYL-COA TRANSPORTER -RELATED"/>
    <property type="match status" value="1"/>
</dbReference>
<comment type="subcellular location">
    <subcellularLocation>
        <location evidence="1">Membrane</location>
        <topology evidence="1">Multi-pass membrane protein</topology>
    </subcellularLocation>
</comment>
<evidence type="ECO:0000256" key="7">
    <source>
        <dbReference type="SAM" id="Phobius"/>
    </source>
</evidence>
<evidence type="ECO:0000256" key="5">
    <source>
        <dbReference type="ARBA" id="ARBA00023136"/>
    </source>
</evidence>
<dbReference type="InterPro" id="IPR011701">
    <property type="entry name" value="MFS"/>
</dbReference>